<dbReference type="InterPro" id="IPR000835">
    <property type="entry name" value="HTH_MarR-typ"/>
</dbReference>
<accession>A0AAE6G6D2</accession>
<feature type="region of interest" description="Disordered" evidence="4">
    <location>
        <begin position="200"/>
        <end position="228"/>
    </location>
</feature>
<evidence type="ECO:0000259" key="5">
    <source>
        <dbReference type="PROSITE" id="PS50995"/>
    </source>
</evidence>
<keyword evidence="1" id="KW-0805">Transcription regulation</keyword>
<dbReference type="AlphaFoldDB" id="A0AAE6G6D2"/>
<evidence type="ECO:0000313" key="7">
    <source>
        <dbReference type="Proteomes" id="UP000320179"/>
    </source>
</evidence>
<evidence type="ECO:0000313" key="6">
    <source>
        <dbReference type="EMBL" id="QDE71652.1"/>
    </source>
</evidence>
<evidence type="ECO:0000256" key="2">
    <source>
        <dbReference type="ARBA" id="ARBA00023125"/>
    </source>
</evidence>
<keyword evidence="3" id="KW-0804">Transcription</keyword>
<keyword evidence="2" id="KW-0238">DNA-binding</keyword>
<name>A0AAE6G6D2_MYXXA</name>
<dbReference type="PANTHER" id="PTHR42756:SF1">
    <property type="entry name" value="TRANSCRIPTIONAL REPRESSOR OF EMRAB OPERON"/>
    <property type="match status" value="1"/>
</dbReference>
<feature type="domain" description="HTH marR-type" evidence="5">
    <location>
        <begin position="45"/>
        <end position="191"/>
    </location>
</feature>
<reference evidence="6 7" key="1">
    <citation type="journal article" date="2019" name="Science">
        <title>Social genes are selection hotspots in kin groups of a soil microbe.</title>
        <authorList>
            <person name="Wielgoss S."/>
            <person name="Wolfensberger R."/>
            <person name="Sun L."/>
            <person name="Fiegna F."/>
            <person name="Velicer G.J."/>
        </authorList>
    </citation>
    <scope>NUCLEOTIDE SEQUENCE [LARGE SCALE GENOMIC DNA]</scope>
    <source>
        <strain evidence="6 7">MC3.5.9c15</strain>
    </source>
</reference>
<gene>
    <name evidence="6" type="ORF">BHS09_34280</name>
</gene>
<dbReference type="PANTHER" id="PTHR42756">
    <property type="entry name" value="TRANSCRIPTIONAL REGULATOR, MARR"/>
    <property type="match status" value="1"/>
</dbReference>
<dbReference type="GO" id="GO:0003700">
    <property type="term" value="F:DNA-binding transcription factor activity"/>
    <property type="evidence" value="ECO:0007669"/>
    <property type="project" value="InterPro"/>
</dbReference>
<dbReference type="GO" id="GO:0003677">
    <property type="term" value="F:DNA binding"/>
    <property type="evidence" value="ECO:0007669"/>
    <property type="project" value="UniProtKB-KW"/>
</dbReference>
<evidence type="ECO:0000256" key="3">
    <source>
        <dbReference type="ARBA" id="ARBA00023163"/>
    </source>
</evidence>
<evidence type="ECO:0000256" key="4">
    <source>
        <dbReference type="SAM" id="MobiDB-lite"/>
    </source>
</evidence>
<protein>
    <submittedName>
        <fullName evidence="6">MarR family transcriptional regulator</fullName>
    </submittedName>
</protein>
<dbReference type="Proteomes" id="UP000320179">
    <property type="component" value="Chromosome"/>
</dbReference>
<sequence length="239" mass="26269">MGPICLLCRTVDRPGGAFAPLEDGRSSGLLGRRDDDARETEATRMSELSAEVRVQVARLRNLLIDVARCGALGSPLGALPHTELDPMEVQAIWWLKAESLLPVNILAERLGGIAPPRLSRLLDRLEAAQLVQRERSVRYDRRRVRVRLTEQGRALAEQADSVVQERMARLLMPLEGEQRSALMDLLEGWVEALGGKNRAPELAAAEEGETDAPTADELEPAAAPRRTREEMMAIIANAA</sequence>
<dbReference type="SMART" id="SM00347">
    <property type="entry name" value="HTH_MARR"/>
    <property type="match status" value="1"/>
</dbReference>
<dbReference type="Gene3D" id="1.10.10.10">
    <property type="entry name" value="Winged helix-like DNA-binding domain superfamily/Winged helix DNA-binding domain"/>
    <property type="match status" value="1"/>
</dbReference>
<evidence type="ECO:0000256" key="1">
    <source>
        <dbReference type="ARBA" id="ARBA00023015"/>
    </source>
</evidence>
<dbReference type="EMBL" id="CP017174">
    <property type="protein sequence ID" value="QDE71652.1"/>
    <property type="molecule type" value="Genomic_DNA"/>
</dbReference>
<organism evidence="6 7">
    <name type="scientific">Myxococcus xanthus</name>
    <dbReference type="NCBI Taxonomy" id="34"/>
    <lineage>
        <taxon>Bacteria</taxon>
        <taxon>Pseudomonadati</taxon>
        <taxon>Myxococcota</taxon>
        <taxon>Myxococcia</taxon>
        <taxon>Myxococcales</taxon>
        <taxon>Cystobacterineae</taxon>
        <taxon>Myxococcaceae</taxon>
        <taxon>Myxococcus</taxon>
    </lineage>
</organism>
<dbReference type="InterPro" id="IPR036390">
    <property type="entry name" value="WH_DNA-bd_sf"/>
</dbReference>
<feature type="compositionally biased region" description="Acidic residues" evidence="4">
    <location>
        <begin position="204"/>
        <end position="219"/>
    </location>
</feature>
<dbReference type="SUPFAM" id="SSF46785">
    <property type="entry name" value="Winged helix' DNA-binding domain"/>
    <property type="match status" value="1"/>
</dbReference>
<dbReference type="InterPro" id="IPR036388">
    <property type="entry name" value="WH-like_DNA-bd_sf"/>
</dbReference>
<dbReference type="PROSITE" id="PS50995">
    <property type="entry name" value="HTH_MARR_2"/>
    <property type="match status" value="1"/>
</dbReference>
<proteinExistence type="predicted"/>